<proteinExistence type="predicted"/>
<dbReference type="Proteomes" id="UP000285710">
    <property type="component" value="Unassembled WGS sequence"/>
</dbReference>
<dbReference type="AlphaFoldDB" id="A0A443IPG2"/>
<reference evidence="1 2" key="2">
    <citation type="submission" date="2019-01" db="EMBL/GenBank/DDBJ databases">
        <authorList>
            <person name="Li Y."/>
        </authorList>
    </citation>
    <scope>NUCLEOTIDE SEQUENCE [LARGE SCALE GENOMIC DNA]</scope>
    <source>
        <strain evidence="1 2">2D-5</strain>
    </source>
</reference>
<gene>
    <name evidence="1" type="ORF">D2T33_15400</name>
</gene>
<dbReference type="EMBL" id="SAUW01000017">
    <property type="protein sequence ID" value="RWR08479.1"/>
    <property type="molecule type" value="Genomic_DNA"/>
</dbReference>
<accession>A0A443IPG2</accession>
<name>A0A443IPG2_9RHOB</name>
<dbReference type="GO" id="GO:0003677">
    <property type="term" value="F:DNA binding"/>
    <property type="evidence" value="ECO:0007669"/>
    <property type="project" value="UniProtKB-KW"/>
</dbReference>
<evidence type="ECO:0000313" key="1">
    <source>
        <dbReference type="EMBL" id="RWR08479.1"/>
    </source>
</evidence>
<protein>
    <submittedName>
        <fullName evidence="1">DNA-binding protein</fullName>
    </submittedName>
</protein>
<organism evidence="1 2">
    <name type="scientific">Paenirhodobacter populi</name>
    <dbReference type="NCBI Taxonomy" id="2306993"/>
    <lineage>
        <taxon>Bacteria</taxon>
        <taxon>Pseudomonadati</taxon>
        <taxon>Pseudomonadota</taxon>
        <taxon>Alphaproteobacteria</taxon>
        <taxon>Rhodobacterales</taxon>
        <taxon>Rhodobacter group</taxon>
        <taxon>Paenirhodobacter</taxon>
    </lineage>
</organism>
<reference evidence="1 2" key="1">
    <citation type="submission" date="2019-01" db="EMBL/GenBank/DDBJ databases">
        <title>Sinorhodobacter populi sp. nov. isolated from the symptomatic bark tissue of Populus euramericana canker.</title>
        <authorList>
            <person name="Xu G."/>
        </authorList>
    </citation>
    <scope>NUCLEOTIDE SEQUENCE [LARGE SCALE GENOMIC DNA]</scope>
    <source>
        <strain evidence="1 2">2D-5</strain>
    </source>
</reference>
<dbReference type="RefSeq" id="WP_128270340.1">
    <property type="nucleotide sequence ID" value="NZ_SAUW01000017.1"/>
</dbReference>
<sequence length="67" mass="7298">MDDKKEPDLLYGIGAIASHLGVRARQALYLKEKGEIPTFKVGKTICARRSLLDAWLEEAAKGGRANG</sequence>
<comment type="caution">
    <text evidence="1">The sequence shown here is derived from an EMBL/GenBank/DDBJ whole genome shotgun (WGS) entry which is preliminary data.</text>
</comment>
<keyword evidence="1" id="KW-0238">DNA-binding</keyword>
<evidence type="ECO:0000313" key="2">
    <source>
        <dbReference type="Proteomes" id="UP000285710"/>
    </source>
</evidence>
<keyword evidence="2" id="KW-1185">Reference proteome</keyword>